<dbReference type="SUPFAM" id="SSF52540">
    <property type="entry name" value="P-loop containing nucleoside triphosphate hydrolases"/>
    <property type="match status" value="1"/>
</dbReference>
<keyword evidence="1" id="KW-0547">Nucleotide-binding</keyword>
<dbReference type="GO" id="GO:0005737">
    <property type="term" value="C:cytoplasm"/>
    <property type="evidence" value="ECO:0007669"/>
    <property type="project" value="TreeGrafter"/>
</dbReference>
<evidence type="ECO:0000256" key="2">
    <source>
        <dbReference type="ARBA" id="ARBA00022842"/>
    </source>
</evidence>
<keyword evidence="5" id="KW-1185">Reference proteome</keyword>
<protein>
    <submittedName>
        <fullName evidence="4">Redox-regulated ATPase YchF</fullName>
    </submittedName>
</protein>
<feature type="non-terminal residue" evidence="4">
    <location>
        <position position="70"/>
    </location>
</feature>
<dbReference type="PANTHER" id="PTHR23305">
    <property type="entry name" value="OBG GTPASE FAMILY"/>
    <property type="match status" value="1"/>
</dbReference>
<evidence type="ECO:0000313" key="5">
    <source>
        <dbReference type="Proteomes" id="UP000305451"/>
    </source>
</evidence>
<keyword evidence="2" id="KW-0460">Magnesium</keyword>
<evidence type="ECO:0000256" key="1">
    <source>
        <dbReference type="ARBA" id="ARBA00022741"/>
    </source>
</evidence>
<dbReference type="InterPro" id="IPR031167">
    <property type="entry name" value="G_OBG"/>
</dbReference>
<accession>A0A4S2GVD4</accession>
<feature type="domain" description="OBG-type G" evidence="3">
    <location>
        <begin position="3"/>
        <end position="70"/>
    </location>
</feature>
<dbReference type="PRINTS" id="PR00326">
    <property type="entry name" value="GTP1OBG"/>
</dbReference>
<dbReference type="InterPro" id="IPR006073">
    <property type="entry name" value="GTP-bd"/>
</dbReference>
<dbReference type="Pfam" id="PF01926">
    <property type="entry name" value="MMR_HSR1"/>
    <property type="match status" value="1"/>
</dbReference>
<dbReference type="AlphaFoldDB" id="A0A4S2GVD4"/>
<proteinExistence type="predicted"/>
<dbReference type="PROSITE" id="PS51710">
    <property type="entry name" value="G_OBG"/>
    <property type="match status" value="1"/>
</dbReference>
<dbReference type="PANTHER" id="PTHR23305:SF18">
    <property type="entry name" value="OBG-TYPE G DOMAIN-CONTAINING PROTEIN"/>
    <property type="match status" value="1"/>
</dbReference>
<dbReference type="RefSeq" id="WP_174235026.1">
    <property type="nucleotide sequence ID" value="NZ_SRXV01000133.1"/>
</dbReference>
<dbReference type="Proteomes" id="UP000305451">
    <property type="component" value="Unassembled WGS sequence"/>
</dbReference>
<dbReference type="GO" id="GO:0005525">
    <property type="term" value="F:GTP binding"/>
    <property type="evidence" value="ECO:0007669"/>
    <property type="project" value="InterPro"/>
</dbReference>
<dbReference type="Gene3D" id="3.40.50.300">
    <property type="entry name" value="P-loop containing nucleotide triphosphate hydrolases"/>
    <property type="match status" value="1"/>
</dbReference>
<dbReference type="InterPro" id="IPR027417">
    <property type="entry name" value="P-loop_NTPase"/>
</dbReference>
<sequence>MGFKSGIVGLPNVGKSTLFNALTQTAAAQAANYPFCTIEPNVGEVAVPEPRLFKLAEIAGSANIIPARMS</sequence>
<dbReference type="EMBL" id="SRXV01000133">
    <property type="protein sequence ID" value="TGY86983.1"/>
    <property type="molecule type" value="Genomic_DNA"/>
</dbReference>
<name>A0A4S2GVD4_9PROT</name>
<evidence type="ECO:0000313" key="4">
    <source>
        <dbReference type="EMBL" id="TGY86983.1"/>
    </source>
</evidence>
<comment type="caution">
    <text evidence="4">The sequence shown here is derived from an EMBL/GenBank/DDBJ whole genome shotgun (WGS) entry which is preliminary data.</text>
</comment>
<organism evidence="4 5">
    <name type="scientific">Marinicauda pacifica</name>
    <dbReference type="NCBI Taxonomy" id="1133559"/>
    <lineage>
        <taxon>Bacteria</taxon>
        <taxon>Pseudomonadati</taxon>
        <taxon>Pseudomonadota</taxon>
        <taxon>Alphaproteobacteria</taxon>
        <taxon>Maricaulales</taxon>
        <taxon>Maricaulaceae</taxon>
        <taxon>Marinicauda</taxon>
    </lineage>
</organism>
<evidence type="ECO:0000259" key="3">
    <source>
        <dbReference type="PROSITE" id="PS51710"/>
    </source>
</evidence>
<gene>
    <name evidence="4" type="ORF">E5162_14665</name>
</gene>
<dbReference type="Gene3D" id="3.10.20.30">
    <property type="match status" value="1"/>
</dbReference>
<dbReference type="InterPro" id="IPR012675">
    <property type="entry name" value="Beta-grasp_dom_sf"/>
</dbReference>
<reference evidence="4 5" key="1">
    <citation type="journal article" date="2013" name="Int. J. Syst. Evol. Microbiol.">
        <title>Marinicauda pacifica gen. nov., sp. nov., a prosthecate alphaproteobacterium of the family Hyphomonadaceae isolated from deep seawater.</title>
        <authorList>
            <person name="Zhang X.Y."/>
            <person name="Li G.W."/>
            <person name="Wang C.S."/>
            <person name="Zhang Y.J."/>
            <person name="Xu X.W."/>
            <person name="Li H."/>
            <person name="Liu A."/>
            <person name="Liu C."/>
            <person name="Xie B.B."/>
            <person name="Qin Q.L."/>
            <person name="Xu Z."/>
            <person name="Chen X.L."/>
            <person name="Zhou B.C."/>
            <person name="Zhang Y.Z."/>
        </authorList>
    </citation>
    <scope>NUCLEOTIDE SEQUENCE [LARGE SCALE GENOMIC DNA]</scope>
    <source>
        <strain evidence="4 5">P-1 km-3</strain>
    </source>
</reference>
<dbReference type="GO" id="GO:0016887">
    <property type="term" value="F:ATP hydrolysis activity"/>
    <property type="evidence" value="ECO:0007669"/>
    <property type="project" value="TreeGrafter"/>
</dbReference>